<dbReference type="KEGG" id="ahk:NCTC10172_00420"/>
<keyword evidence="1" id="KW-1133">Transmembrane helix</keyword>
<protein>
    <submittedName>
        <fullName evidence="2">Uncharacterized protein</fullName>
    </submittedName>
</protein>
<dbReference type="RefSeq" id="WP_035369508.1">
    <property type="nucleotide sequence ID" value="NZ_LR215050.1"/>
</dbReference>
<name>A0A449BIX4_9MOLU</name>
<feature type="transmembrane region" description="Helical" evidence="1">
    <location>
        <begin position="41"/>
        <end position="62"/>
    </location>
</feature>
<reference evidence="2 3" key="1">
    <citation type="submission" date="2019-01" db="EMBL/GenBank/DDBJ databases">
        <authorList>
            <consortium name="Pathogen Informatics"/>
        </authorList>
    </citation>
    <scope>NUCLEOTIDE SEQUENCE [LARGE SCALE GENOMIC DNA]</scope>
    <source>
        <strain evidence="2 3">NCTC10172</strain>
    </source>
</reference>
<keyword evidence="1" id="KW-0812">Transmembrane</keyword>
<dbReference type="STRING" id="1408416.GCA_000702765_00998"/>
<sequence length="99" mass="11761">MTNRVKLACLMLLPVWGCFINLYQFMVNNQKYTYEYKKKPLVLMTLVILVSYVLLIGLNNYLINSTFNVPDYNFIGLIIVGWLVNIIHYFHYTLVYLKK</sequence>
<evidence type="ECO:0000256" key="1">
    <source>
        <dbReference type="SAM" id="Phobius"/>
    </source>
</evidence>
<organism evidence="2 3">
    <name type="scientific">Acholeplasma hippikon</name>
    <dbReference type="NCBI Taxonomy" id="264636"/>
    <lineage>
        <taxon>Bacteria</taxon>
        <taxon>Bacillati</taxon>
        <taxon>Mycoplasmatota</taxon>
        <taxon>Mollicutes</taxon>
        <taxon>Acholeplasmatales</taxon>
        <taxon>Acholeplasmataceae</taxon>
        <taxon>Acholeplasma</taxon>
    </lineage>
</organism>
<dbReference type="EMBL" id="LR215050">
    <property type="protein sequence ID" value="VEU82409.1"/>
    <property type="molecule type" value="Genomic_DNA"/>
</dbReference>
<evidence type="ECO:0000313" key="2">
    <source>
        <dbReference type="EMBL" id="VEU82409.1"/>
    </source>
</evidence>
<proteinExistence type="predicted"/>
<keyword evidence="1" id="KW-0472">Membrane</keyword>
<feature type="transmembrane region" description="Helical" evidence="1">
    <location>
        <begin position="7"/>
        <end position="26"/>
    </location>
</feature>
<accession>A0A449BIX4</accession>
<evidence type="ECO:0000313" key="3">
    <source>
        <dbReference type="Proteomes" id="UP000290909"/>
    </source>
</evidence>
<keyword evidence="3" id="KW-1185">Reference proteome</keyword>
<dbReference type="AlphaFoldDB" id="A0A449BIX4"/>
<gene>
    <name evidence="2" type="ORF">NCTC10172_00420</name>
</gene>
<feature type="transmembrane region" description="Helical" evidence="1">
    <location>
        <begin position="74"/>
        <end position="92"/>
    </location>
</feature>
<dbReference type="Proteomes" id="UP000290909">
    <property type="component" value="Chromosome"/>
</dbReference>